<dbReference type="RefSeq" id="XP_070922537.1">
    <property type="nucleotide sequence ID" value="XM_071066436.1"/>
</dbReference>
<feature type="transmembrane region" description="Helical" evidence="1">
    <location>
        <begin position="72"/>
        <end position="92"/>
    </location>
</feature>
<keyword evidence="1" id="KW-1133">Transmembrane helix</keyword>
<organism evidence="2 3">
    <name type="scientific">Madurella fahalii</name>
    <dbReference type="NCBI Taxonomy" id="1157608"/>
    <lineage>
        <taxon>Eukaryota</taxon>
        <taxon>Fungi</taxon>
        <taxon>Dikarya</taxon>
        <taxon>Ascomycota</taxon>
        <taxon>Pezizomycotina</taxon>
        <taxon>Sordariomycetes</taxon>
        <taxon>Sordariomycetidae</taxon>
        <taxon>Sordariales</taxon>
        <taxon>Sordariales incertae sedis</taxon>
        <taxon>Madurella</taxon>
    </lineage>
</organism>
<protein>
    <submittedName>
        <fullName evidence="2">Uncharacterized protein</fullName>
    </submittedName>
</protein>
<dbReference type="Proteomes" id="UP001628179">
    <property type="component" value="Unassembled WGS sequence"/>
</dbReference>
<evidence type="ECO:0000313" key="3">
    <source>
        <dbReference type="Proteomes" id="UP001628179"/>
    </source>
</evidence>
<keyword evidence="1" id="KW-0472">Membrane</keyword>
<keyword evidence="1" id="KW-0812">Transmembrane</keyword>
<gene>
    <name evidence="2" type="ORF">MFIFM68171_11017</name>
</gene>
<proteinExistence type="predicted"/>
<dbReference type="GeneID" id="98181759"/>
<name>A0ABQ0GSV5_9PEZI</name>
<reference evidence="2 3" key="1">
    <citation type="submission" date="2024-09" db="EMBL/GenBank/DDBJ databases">
        <title>Itraconazole resistance in Madurella fahalii resulting from another homologue of gene encoding cytochrome P450 14-alpha sterol demethylase (CYP51).</title>
        <authorList>
            <person name="Yoshioka I."/>
            <person name="Fahal A.H."/>
            <person name="Kaneko S."/>
            <person name="Yaguchi T."/>
        </authorList>
    </citation>
    <scope>NUCLEOTIDE SEQUENCE [LARGE SCALE GENOMIC DNA]</scope>
    <source>
        <strain evidence="2 3">IFM 68171</strain>
    </source>
</reference>
<keyword evidence="3" id="KW-1185">Reference proteome</keyword>
<comment type="caution">
    <text evidence="2">The sequence shown here is derived from an EMBL/GenBank/DDBJ whole genome shotgun (WGS) entry which is preliminary data.</text>
</comment>
<dbReference type="EMBL" id="BAAFSV010000006">
    <property type="protein sequence ID" value="GAB1320807.1"/>
    <property type="molecule type" value="Genomic_DNA"/>
</dbReference>
<sequence>MESWEGHNYLTSLPTKWVELMNLSTAEWNLGWLPPNVVAIPGALNDTHNFPSGTFVIENAARTDLGSRNAEAVVFGLCSAVALVWGVGWLFWSIKDGTLLKPRPGAARLLSRGRHSGETLAAGHEDGSEEGMGGAGWGGFHAAEFEKRLDKYYPRFASHAEVYERDGRGALEAGEVVGVSELLVRIFRNDTQLKALQSAPGVGSDEMERLRAQSDAMLAEVHRRVNTWTVQGLSEDERREVRAVKTALARHQPPRYRHREGWTQMEV</sequence>
<evidence type="ECO:0000256" key="1">
    <source>
        <dbReference type="SAM" id="Phobius"/>
    </source>
</evidence>
<accession>A0ABQ0GSV5</accession>
<evidence type="ECO:0000313" key="2">
    <source>
        <dbReference type="EMBL" id="GAB1320807.1"/>
    </source>
</evidence>